<reference evidence="3" key="1">
    <citation type="submission" date="2021-06" db="EMBL/GenBank/DDBJ databases">
        <authorList>
            <person name="Hodson N. C."/>
            <person name="Mongue J. A."/>
            <person name="Jaron S. K."/>
        </authorList>
    </citation>
    <scope>NUCLEOTIDE SEQUENCE</scope>
</reference>
<dbReference type="Pfam" id="PF00085">
    <property type="entry name" value="Thioredoxin"/>
    <property type="match status" value="1"/>
</dbReference>
<evidence type="ECO:0000313" key="4">
    <source>
        <dbReference type="Proteomes" id="UP000708208"/>
    </source>
</evidence>
<dbReference type="PANTHER" id="PTHR14684:SF2">
    <property type="entry name" value="THIOREDOXIN DOMAIN-CONTAINING PROTEIN 15"/>
    <property type="match status" value="1"/>
</dbReference>
<gene>
    <name evidence="3" type="ORF">AFUS01_LOCUS6959</name>
</gene>
<comment type="caution">
    <text evidence="3">The sequence shown here is derived from an EMBL/GenBank/DDBJ whole genome shotgun (WGS) entry which is preliminary data.</text>
</comment>
<feature type="transmembrane region" description="Helical" evidence="1">
    <location>
        <begin position="243"/>
        <end position="260"/>
    </location>
</feature>
<evidence type="ECO:0000256" key="1">
    <source>
        <dbReference type="SAM" id="Phobius"/>
    </source>
</evidence>
<feature type="transmembrane region" description="Helical" evidence="1">
    <location>
        <begin position="6"/>
        <end position="26"/>
    </location>
</feature>
<keyword evidence="1" id="KW-0472">Membrane</keyword>
<dbReference type="InterPro" id="IPR042418">
    <property type="entry name" value="TXNDC15"/>
</dbReference>
<dbReference type="InterPro" id="IPR013766">
    <property type="entry name" value="Thioredoxin_domain"/>
</dbReference>
<keyword evidence="4" id="KW-1185">Reference proteome</keyword>
<keyword evidence="1" id="KW-0812">Transmembrane</keyword>
<keyword evidence="1" id="KW-1133">Transmembrane helix</keyword>
<feature type="domain" description="Thioredoxin" evidence="2">
    <location>
        <begin position="69"/>
        <end position="215"/>
    </location>
</feature>
<proteinExistence type="predicted"/>
<evidence type="ECO:0000313" key="3">
    <source>
        <dbReference type="EMBL" id="CAG7717503.1"/>
    </source>
</evidence>
<dbReference type="EMBL" id="CAJVCH010046419">
    <property type="protein sequence ID" value="CAG7717503.1"/>
    <property type="molecule type" value="Genomic_DNA"/>
</dbReference>
<dbReference type="AlphaFoldDB" id="A0A8J2K0E2"/>
<dbReference type="PROSITE" id="PS51352">
    <property type="entry name" value="THIOREDOXIN_2"/>
    <property type="match status" value="1"/>
</dbReference>
<organism evidence="3 4">
    <name type="scientific">Allacma fusca</name>
    <dbReference type="NCBI Taxonomy" id="39272"/>
    <lineage>
        <taxon>Eukaryota</taxon>
        <taxon>Metazoa</taxon>
        <taxon>Ecdysozoa</taxon>
        <taxon>Arthropoda</taxon>
        <taxon>Hexapoda</taxon>
        <taxon>Collembola</taxon>
        <taxon>Symphypleona</taxon>
        <taxon>Sminthuridae</taxon>
        <taxon>Allacma</taxon>
    </lineage>
</organism>
<sequence length="288" mass="32445">MALKVLNYFVFCNLIIIFTVTIYLPVGTTQELSFFWNQTGQPVVDVEPETSVEDVAVVETEPLNEITAIAKIYEIPNITDSEDKSSKNTKVSCLNRTNDVEVEIFNTTGLMNALFINPDVKKRSTPSNCTVVMFYARWCPFSSNAAPHINALPRVFPTLKVAAIDATVHSSVNTYFGILSVPTIMLFHNGKLVAKYNESVISLTKIAEFITSITDLEVAEKLNVTSNDFQGPLPSVQSKDRDLYLYLAWVFVIVCFVNYARRSVIVKTAVEFVRVTWREAEDQHEHQE</sequence>
<name>A0A8J2K0E2_9HEXA</name>
<dbReference type="GO" id="GO:0005929">
    <property type="term" value="C:cilium"/>
    <property type="evidence" value="ECO:0007669"/>
    <property type="project" value="TreeGrafter"/>
</dbReference>
<protein>
    <recommendedName>
        <fullName evidence="2">Thioredoxin domain-containing protein</fullName>
    </recommendedName>
</protein>
<evidence type="ECO:0000259" key="2">
    <source>
        <dbReference type="PROSITE" id="PS51352"/>
    </source>
</evidence>
<dbReference type="Proteomes" id="UP000708208">
    <property type="component" value="Unassembled WGS sequence"/>
</dbReference>
<dbReference type="PANTHER" id="PTHR14684">
    <property type="entry name" value="THIOREDOXIN DOMAIN-CONTAINING PROTEIN 15"/>
    <property type="match status" value="1"/>
</dbReference>
<dbReference type="OrthoDB" id="1899781at2759"/>
<accession>A0A8J2K0E2</accession>
<dbReference type="GO" id="GO:0060271">
    <property type="term" value="P:cilium assembly"/>
    <property type="evidence" value="ECO:0007669"/>
    <property type="project" value="TreeGrafter"/>
</dbReference>